<name>W4V1F3_9FIRM</name>
<dbReference type="InterPro" id="IPR011114">
    <property type="entry name" value="RuvA_C"/>
</dbReference>
<evidence type="ECO:0000259" key="1">
    <source>
        <dbReference type="Pfam" id="PF07499"/>
    </source>
</evidence>
<keyword evidence="2" id="KW-0347">Helicase</keyword>
<evidence type="ECO:0000313" key="3">
    <source>
        <dbReference type="Proteomes" id="UP000019109"/>
    </source>
</evidence>
<dbReference type="GO" id="GO:0006281">
    <property type="term" value="P:DNA repair"/>
    <property type="evidence" value="ECO:0007669"/>
    <property type="project" value="InterPro"/>
</dbReference>
<dbReference type="EMBL" id="BAVR01000003">
    <property type="protein sequence ID" value="GAE87051.1"/>
    <property type="molecule type" value="Genomic_DNA"/>
</dbReference>
<dbReference type="STRING" id="1294263.JCM21531_393"/>
<evidence type="ECO:0000313" key="2">
    <source>
        <dbReference type="EMBL" id="GAE87051.1"/>
    </source>
</evidence>
<keyword evidence="2" id="KW-0547">Nucleotide-binding</keyword>
<dbReference type="GO" id="GO:0009379">
    <property type="term" value="C:Holliday junction helicase complex"/>
    <property type="evidence" value="ECO:0007669"/>
    <property type="project" value="InterPro"/>
</dbReference>
<proteinExistence type="predicted"/>
<dbReference type="Proteomes" id="UP000019109">
    <property type="component" value="Unassembled WGS sequence"/>
</dbReference>
<dbReference type="Gene3D" id="1.10.8.10">
    <property type="entry name" value="DNA helicase RuvA subunit, C-terminal domain"/>
    <property type="match status" value="1"/>
</dbReference>
<keyword evidence="2" id="KW-0378">Hydrolase</keyword>
<dbReference type="GO" id="GO:0005524">
    <property type="term" value="F:ATP binding"/>
    <property type="evidence" value="ECO:0007669"/>
    <property type="project" value="InterPro"/>
</dbReference>
<dbReference type="GO" id="GO:0006310">
    <property type="term" value="P:DNA recombination"/>
    <property type="evidence" value="ECO:0007669"/>
    <property type="project" value="InterPro"/>
</dbReference>
<protein>
    <submittedName>
        <fullName evidence="2">Holliday junction DNA helicase RuvA</fullName>
    </submittedName>
</protein>
<accession>W4V1F3</accession>
<comment type="caution">
    <text evidence="2">The sequence shown here is derived from an EMBL/GenBank/DDBJ whole genome shotgun (WGS) entry which is preliminary data.</text>
</comment>
<sequence length="38" mass="4094">MVLGYSPAEANKAVSAVYKEDMDIETIVKNALKGLARP</sequence>
<reference evidence="2" key="1">
    <citation type="journal article" date="2014" name="Genome Announc.">
        <title>Draft Genome Sequence of Clostridium straminisolvens Strain JCM 21531T, Isolated from a Cellulose-Degrading Bacterial Community.</title>
        <authorList>
            <person name="Yuki M."/>
            <person name="Oshima K."/>
            <person name="Suda W."/>
            <person name="Sakamoto M."/>
            <person name="Kitamura K."/>
            <person name="Iida T."/>
            <person name="Hattori M."/>
            <person name="Ohkuma M."/>
        </authorList>
    </citation>
    <scope>NUCLEOTIDE SEQUENCE [LARGE SCALE GENOMIC DNA]</scope>
    <source>
        <strain evidence="2">JCM 21531</strain>
    </source>
</reference>
<dbReference type="SUPFAM" id="SSF46929">
    <property type="entry name" value="DNA helicase RuvA subunit, C-terminal domain"/>
    <property type="match status" value="1"/>
</dbReference>
<dbReference type="GO" id="GO:0009378">
    <property type="term" value="F:four-way junction helicase activity"/>
    <property type="evidence" value="ECO:0007669"/>
    <property type="project" value="InterPro"/>
</dbReference>
<organism evidence="2 3">
    <name type="scientific">Acetivibrio straminisolvens JCM 21531</name>
    <dbReference type="NCBI Taxonomy" id="1294263"/>
    <lineage>
        <taxon>Bacteria</taxon>
        <taxon>Bacillati</taxon>
        <taxon>Bacillota</taxon>
        <taxon>Clostridia</taxon>
        <taxon>Eubacteriales</taxon>
        <taxon>Oscillospiraceae</taxon>
        <taxon>Acetivibrio</taxon>
    </lineage>
</organism>
<dbReference type="CDD" id="cd14332">
    <property type="entry name" value="UBA_RuvA_C"/>
    <property type="match status" value="1"/>
</dbReference>
<feature type="domain" description="Holliday junction DNA helicase RuvA C-terminal" evidence="1">
    <location>
        <begin position="2"/>
        <end position="35"/>
    </location>
</feature>
<dbReference type="Pfam" id="PF07499">
    <property type="entry name" value="RuvA_C"/>
    <property type="match status" value="1"/>
</dbReference>
<keyword evidence="2" id="KW-0067">ATP-binding</keyword>
<dbReference type="AlphaFoldDB" id="W4V1F3"/>
<keyword evidence="3" id="KW-1185">Reference proteome</keyword>
<dbReference type="InterPro" id="IPR036267">
    <property type="entry name" value="RuvA_C_sf"/>
</dbReference>
<gene>
    <name evidence="2" type="ORF">JCM21531_393</name>
</gene>